<keyword evidence="2" id="KW-1185">Reference proteome</keyword>
<reference evidence="1 2" key="1">
    <citation type="submission" date="2018-01" db="EMBL/GenBank/DDBJ databases">
        <title>Genomic Encyclopedia of Type Strains, Phase III (KMG-III): the genomes of soil and plant-associated and newly described type strains.</title>
        <authorList>
            <person name="Whitman W."/>
        </authorList>
    </citation>
    <scope>NUCLEOTIDE SEQUENCE [LARGE SCALE GENOMIC DNA]</scope>
    <source>
        <strain evidence="1 2">1131</strain>
    </source>
</reference>
<accession>A0A2S4MAM0</accession>
<proteinExistence type="predicted"/>
<dbReference type="AlphaFoldDB" id="A0A2S4MAM0"/>
<dbReference type="PROSITE" id="PS51257">
    <property type="entry name" value="PROKAR_LIPOPROTEIN"/>
    <property type="match status" value="1"/>
</dbReference>
<evidence type="ECO:0000313" key="2">
    <source>
        <dbReference type="Proteomes" id="UP000236919"/>
    </source>
</evidence>
<organism evidence="1 2">
    <name type="scientific">Bosea psychrotolerans</name>
    <dbReference type="NCBI Taxonomy" id="1871628"/>
    <lineage>
        <taxon>Bacteria</taxon>
        <taxon>Pseudomonadati</taxon>
        <taxon>Pseudomonadota</taxon>
        <taxon>Alphaproteobacteria</taxon>
        <taxon>Hyphomicrobiales</taxon>
        <taxon>Boseaceae</taxon>
        <taxon>Bosea</taxon>
    </lineage>
</organism>
<comment type="caution">
    <text evidence="1">The sequence shown here is derived from an EMBL/GenBank/DDBJ whole genome shotgun (WGS) entry which is preliminary data.</text>
</comment>
<sequence length="36" mass="3959">MTRFMIAALALLALSACHTTEVGRQLGWPAPQRMSE</sequence>
<protein>
    <submittedName>
        <fullName evidence="1">Uncharacterized protein</fullName>
    </submittedName>
</protein>
<gene>
    <name evidence="1" type="ORF">CYD53_10670</name>
</gene>
<evidence type="ECO:0000313" key="1">
    <source>
        <dbReference type="EMBL" id="POR51788.1"/>
    </source>
</evidence>
<dbReference type="Proteomes" id="UP000236919">
    <property type="component" value="Unassembled WGS sequence"/>
</dbReference>
<name>A0A2S4MAM0_9HYPH</name>
<dbReference type="EMBL" id="PQFZ01000006">
    <property type="protein sequence ID" value="POR51788.1"/>
    <property type="molecule type" value="Genomic_DNA"/>
</dbReference>